<name>A0ABN1Y1T5_9PSEU</name>
<reference evidence="8 9" key="1">
    <citation type="journal article" date="2019" name="Int. J. Syst. Evol. Microbiol.">
        <title>The Global Catalogue of Microorganisms (GCM) 10K type strain sequencing project: providing services to taxonomists for standard genome sequencing and annotation.</title>
        <authorList>
            <consortium name="The Broad Institute Genomics Platform"/>
            <consortium name="The Broad Institute Genome Sequencing Center for Infectious Disease"/>
            <person name="Wu L."/>
            <person name="Ma J."/>
        </authorList>
    </citation>
    <scope>NUCLEOTIDE SEQUENCE [LARGE SCALE GENOMIC DNA]</scope>
    <source>
        <strain evidence="8 9">JCM 11896</strain>
    </source>
</reference>
<dbReference type="EMBL" id="BAAAJK010000030">
    <property type="protein sequence ID" value="GAA1395606.1"/>
    <property type="molecule type" value="Genomic_DNA"/>
</dbReference>
<evidence type="ECO:0000256" key="6">
    <source>
        <dbReference type="SAM" id="SignalP"/>
    </source>
</evidence>
<feature type="domain" description="Solute-binding protein family 5" evidence="7">
    <location>
        <begin position="99"/>
        <end position="452"/>
    </location>
</feature>
<dbReference type="InterPro" id="IPR039424">
    <property type="entry name" value="SBP_5"/>
</dbReference>
<proteinExistence type="inferred from homology"/>
<organism evidence="8 9">
    <name type="scientific">Pseudonocardia kongjuensis</name>
    <dbReference type="NCBI Taxonomy" id="102227"/>
    <lineage>
        <taxon>Bacteria</taxon>
        <taxon>Bacillati</taxon>
        <taxon>Actinomycetota</taxon>
        <taxon>Actinomycetes</taxon>
        <taxon>Pseudonocardiales</taxon>
        <taxon>Pseudonocardiaceae</taxon>
        <taxon>Pseudonocardia</taxon>
    </lineage>
</organism>
<feature type="compositionally biased region" description="Pro residues" evidence="5">
    <location>
        <begin position="1"/>
        <end position="10"/>
    </location>
</feature>
<evidence type="ECO:0000313" key="9">
    <source>
        <dbReference type="Proteomes" id="UP001501414"/>
    </source>
</evidence>
<comment type="subcellular location">
    <subcellularLocation>
        <location evidence="1">Cell envelope</location>
    </subcellularLocation>
</comment>
<dbReference type="PANTHER" id="PTHR30290">
    <property type="entry name" value="PERIPLASMIC BINDING COMPONENT OF ABC TRANSPORTER"/>
    <property type="match status" value="1"/>
</dbReference>
<evidence type="ECO:0000259" key="7">
    <source>
        <dbReference type="Pfam" id="PF00496"/>
    </source>
</evidence>
<keyword evidence="3" id="KW-0813">Transport</keyword>
<dbReference type="PANTHER" id="PTHR30290:SF10">
    <property type="entry name" value="PERIPLASMIC OLIGOPEPTIDE-BINDING PROTEIN-RELATED"/>
    <property type="match status" value="1"/>
</dbReference>
<evidence type="ECO:0000256" key="2">
    <source>
        <dbReference type="ARBA" id="ARBA00005695"/>
    </source>
</evidence>
<gene>
    <name evidence="8" type="ORF">GCM10009613_45560</name>
</gene>
<dbReference type="RefSeq" id="WP_344025830.1">
    <property type="nucleotide sequence ID" value="NZ_BAAAJK010000030.1"/>
</dbReference>
<dbReference type="Gene3D" id="3.90.76.10">
    <property type="entry name" value="Dipeptide-binding Protein, Domain 1"/>
    <property type="match status" value="1"/>
</dbReference>
<comment type="similarity">
    <text evidence="2">Belongs to the bacterial solute-binding protein 5 family.</text>
</comment>
<protein>
    <submittedName>
        <fullName evidence="8">ABC transporter substrate-binding protein</fullName>
    </submittedName>
</protein>
<feature type="chain" id="PRO_5045747128" evidence="6">
    <location>
        <begin position="42"/>
        <end position="530"/>
    </location>
</feature>
<evidence type="ECO:0000256" key="5">
    <source>
        <dbReference type="SAM" id="MobiDB-lite"/>
    </source>
</evidence>
<evidence type="ECO:0000313" key="8">
    <source>
        <dbReference type="EMBL" id="GAA1395606.1"/>
    </source>
</evidence>
<accession>A0ABN1Y1T5</accession>
<dbReference type="InterPro" id="IPR030678">
    <property type="entry name" value="Peptide/Ni-bd"/>
</dbReference>
<feature type="region of interest" description="Disordered" evidence="5">
    <location>
        <begin position="1"/>
        <end position="20"/>
    </location>
</feature>
<keyword evidence="4 6" id="KW-0732">Signal</keyword>
<dbReference type="Gene3D" id="3.10.105.10">
    <property type="entry name" value="Dipeptide-binding Protein, Domain 3"/>
    <property type="match status" value="1"/>
</dbReference>
<evidence type="ECO:0000256" key="3">
    <source>
        <dbReference type="ARBA" id="ARBA00022448"/>
    </source>
</evidence>
<feature type="signal peptide" evidence="6">
    <location>
        <begin position="1"/>
        <end position="41"/>
    </location>
</feature>
<dbReference type="Proteomes" id="UP001501414">
    <property type="component" value="Unassembled WGS sequence"/>
</dbReference>
<dbReference type="PIRSF" id="PIRSF002741">
    <property type="entry name" value="MppA"/>
    <property type="match status" value="1"/>
</dbReference>
<dbReference type="Gene3D" id="3.40.190.10">
    <property type="entry name" value="Periplasmic binding protein-like II"/>
    <property type="match status" value="1"/>
</dbReference>
<comment type="caution">
    <text evidence="8">The sequence shown here is derived from an EMBL/GenBank/DDBJ whole genome shotgun (WGS) entry which is preliminary data.</text>
</comment>
<dbReference type="SUPFAM" id="SSF53850">
    <property type="entry name" value="Periplasmic binding protein-like II"/>
    <property type="match status" value="1"/>
</dbReference>
<dbReference type="InterPro" id="IPR000914">
    <property type="entry name" value="SBP_5_dom"/>
</dbReference>
<dbReference type="CDD" id="cd00995">
    <property type="entry name" value="PBP2_NikA_DppA_OppA_like"/>
    <property type="match status" value="1"/>
</dbReference>
<evidence type="ECO:0000256" key="4">
    <source>
        <dbReference type="ARBA" id="ARBA00022729"/>
    </source>
</evidence>
<evidence type="ECO:0000256" key="1">
    <source>
        <dbReference type="ARBA" id="ARBA00004196"/>
    </source>
</evidence>
<dbReference type="Pfam" id="PF00496">
    <property type="entry name" value="SBP_bac_5"/>
    <property type="match status" value="1"/>
</dbReference>
<sequence>MIPRPVPRSPRTPRSPGSRRTFRTVAAAVLAATSLALTACGAVTSGTSTGAEEDSSLVIGISRKLTSIDPAQGGSLDGDATLARAIYSGLTYYDPELELRGELAESWTQDDDTHWTFVLRDGVTWSDGSPFTAEQVVWNFQRFLDPESTLGNAAAIRAIISGVTAPDEGTVVIETNGPFIDLPDRLAHFFLVNPDFVQAHPDELVALGTGPYVLESVDLENGAVLTRNPGYFGEAPEWERVEYRVLETEAARVQAAQAEEIDVAIQYEPASLELFAGSDVYDTGNQWSSWNNTLRINENVAPLDDVRVRQALNYAIDKEALIRDVVGADVEPLAGQVLSAPYDRINPDLAAYPYDPERARQLLAEAGHADGVTIELGLSTGSYVAQDPVSQAIARQLGEVGITVEITNQSFPNWVERTRSAEDAPALYYIGYTAGYRAPAERLRIYTSGNGQSHYAEPDAVYDDLVTQVTAATTPEQQQELVNRATAHYREQAHAVFLWPQPLTYVVRKDLEWTPRPEHWLVPQEFRSRS</sequence>
<keyword evidence="9" id="KW-1185">Reference proteome</keyword>